<evidence type="ECO:0000313" key="4">
    <source>
        <dbReference type="EMBL" id="QHT02566.1"/>
    </source>
</evidence>
<evidence type="ECO:0000256" key="1">
    <source>
        <dbReference type="SAM" id="Coils"/>
    </source>
</evidence>
<dbReference type="PROSITE" id="PS50297">
    <property type="entry name" value="ANK_REP_REGION"/>
    <property type="match status" value="1"/>
</dbReference>
<dbReference type="SUPFAM" id="SSF48403">
    <property type="entry name" value="Ankyrin repeat"/>
    <property type="match status" value="1"/>
</dbReference>
<evidence type="ECO:0000259" key="3">
    <source>
        <dbReference type="PROSITE" id="PS50076"/>
    </source>
</evidence>
<dbReference type="InterPro" id="IPR036770">
    <property type="entry name" value="Ankyrin_rpt-contain_sf"/>
</dbReference>
<protein>
    <recommendedName>
        <fullName evidence="3">J domain-containing protein</fullName>
    </recommendedName>
</protein>
<dbReference type="SMART" id="SM00248">
    <property type="entry name" value="ANK"/>
    <property type="match status" value="2"/>
</dbReference>
<feature type="compositionally biased region" description="Basic residues" evidence="2">
    <location>
        <begin position="8"/>
        <end position="69"/>
    </location>
</feature>
<keyword evidence="1" id="KW-0175">Coiled coil</keyword>
<dbReference type="EMBL" id="MN739395">
    <property type="protein sequence ID" value="QHT02566.1"/>
    <property type="molecule type" value="Genomic_DNA"/>
</dbReference>
<dbReference type="SUPFAM" id="SSF46565">
    <property type="entry name" value="Chaperone J-domain"/>
    <property type="match status" value="1"/>
</dbReference>
<accession>A0A6C0CCV3</accession>
<feature type="region of interest" description="Disordered" evidence="2">
    <location>
        <begin position="1"/>
        <end position="69"/>
    </location>
</feature>
<dbReference type="InterPro" id="IPR036869">
    <property type="entry name" value="J_dom_sf"/>
</dbReference>
<dbReference type="Gene3D" id="1.10.287.110">
    <property type="entry name" value="DnaJ domain"/>
    <property type="match status" value="1"/>
</dbReference>
<name>A0A6C0CCV3_9ZZZZ</name>
<dbReference type="PROSITE" id="PS50076">
    <property type="entry name" value="DNAJ_2"/>
    <property type="match status" value="1"/>
</dbReference>
<dbReference type="Gene3D" id="1.25.40.20">
    <property type="entry name" value="Ankyrin repeat-containing domain"/>
    <property type="match status" value="1"/>
</dbReference>
<feature type="region of interest" description="Disordered" evidence="2">
    <location>
        <begin position="539"/>
        <end position="559"/>
    </location>
</feature>
<dbReference type="InterPro" id="IPR002110">
    <property type="entry name" value="Ankyrin_rpt"/>
</dbReference>
<evidence type="ECO:0000256" key="2">
    <source>
        <dbReference type="SAM" id="MobiDB-lite"/>
    </source>
</evidence>
<feature type="domain" description="J" evidence="3">
    <location>
        <begin position="77"/>
        <end position="153"/>
    </location>
</feature>
<feature type="coiled-coil region" evidence="1">
    <location>
        <begin position="131"/>
        <end position="202"/>
    </location>
</feature>
<dbReference type="PROSITE" id="PS50088">
    <property type="entry name" value="ANK_REPEAT"/>
    <property type="match status" value="1"/>
</dbReference>
<dbReference type="InterPro" id="IPR001623">
    <property type="entry name" value="DnaJ_domain"/>
</dbReference>
<dbReference type="Pfam" id="PF00023">
    <property type="entry name" value="Ank"/>
    <property type="match status" value="1"/>
</dbReference>
<proteinExistence type="predicted"/>
<dbReference type="AlphaFoldDB" id="A0A6C0CCV3"/>
<sequence length="743" mass="85294">MVKDNFKRKNWSVKRRNRTVKRRNRSVKRRNQLVKRRNQSVKRRNQSVKRRNQSVKRRNQSVKRKKTRSKQFYHGGNLLYLLGLNYNAERSDIMKAYKKKILTAHTDKGGSGDLVSDLKNALNDFKENGELVKYERRVMEEEEAVESFHKRYGATYREGIRKNTAEAEAAAAAAKAEAEAAAAAAKAEAEAAAAAAKAMENLQEMARGDPEPLNVIDNGMAQKYDTLEKAAVAAMKIPESVGLWMSNLGKYYILREGNVRKWAPGIPNGTVEKVWRITSEDHLKIQIEAKAMKNLKEMARGDEPLNVIDNGMAQEYDTLKTAAVAAMKIPESVGLWKRYRGKYYILREGEGHYLRLQEDRAEIDAMSVKQLRERITAHGMSYADCVEKSDLRERAWEAIQQQARGRVRKWAPGIPNRTVERVWRIISEDRLKRGRDIKRKKAQKAVKFPINCPQYWKDETECELRQCKYHWDGRYIKAVSKQDKANADMYHSERHNEWISVRKGAGTHIRDGECLPPEWVGSTVPGYGNTPDSFVTVTETEEERWGKPTPISPEEKAARRKLDEEIDTDREISNALKFDNSLKNEYLIMLMFNKQGISELLNTDEDYKDLQPDPLSENILDYPDIYGLTPLMWAVLLNSLDYVKLLISKGANINYMSNGPAKLVLDADKRGKKSEVQLQEADKALTVLNRSDLFKLFEIGSLIGLIERDIKEMYGLRALEIAIDKQYTEVIDYLISNGAYRDE</sequence>
<organism evidence="4">
    <name type="scientific">viral metagenome</name>
    <dbReference type="NCBI Taxonomy" id="1070528"/>
    <lineage>
        <taxon>unclassified sequences</taxon>
        <taxon>metagenomes</taxon>
        <taxon>organismal metagenomes</taxon>
    </lineage>
</organism>
<reference evidence="4" key="1">
    <citation type="journal article" date="2020" name="Nature">
        <title>Giant virus diversity and host interactions through global metagenomics.</title>
        <authorList>
            <person name="Schulz F."/>
            <person name="Roux S."/>
            <person name="Paez-Espino D."/>
            <person name="Jungbluth S."/>
            <person name="Walsh D.A."/>
            <person name="Denef V.J."/>
            <person name="McMahon K.D."/>
            <person name="Konstantinidis K.T."/>
            <person name="Eloe-Fadrosh E.A."/>
            <person name="Kyrpides N.C."/>
            <person name="Woyke T."/>
        </authorList>
    </citation>
    <scope>NUCLEOTIDE SEQUENCE</scope>
    <source>
        <strain evidence="4">GVMAG-M-3300020595-32</strain>
    </source>
</reference>